<proteinExistence type="predicted"/>
<keyword evidence="1" id="KW-0472">Membrane</keyword>
<reference evidence="2" key="1">
    <citation type="journal article" date="2011" name="PLoS Biol.">
        <title>Gene gain and loss during evolution of obligate parasitism in the white rust pathogen of Arabidopsis thaliana.</title>
        <authorList>
            <person name="Kemen E."/>
            <person name="Gardiner A."/>
            <person name="Schultz-Larsen T."/>
            <person name="Kemen A.C."/>
            <person name="Balmuth A.L."/>
            <person name="Robert-Seilaniantz A."/>
            <person name="Bailey K."/>
            <person name="Holub E."/>
            <person name="Studholme D.J."/>
            <person name="Maclean D."/>
            <person name="Jones J.D."/>
        </authorList>
    </citation>
    <scope>NUCLEOTIDE SEQUENCE</scope>
</reference>
<feature type="transmembrane region" description="Helical" evidence="1">
    <location>
        <begin position="256"/>
        <end position="277"/>
    </location>
</feature>
<dbReference type="EMBL" id="FR824184">
    <property type="protein sequence ID" value="CCA21981.1"/>
    <property type="molecule type" value="Genomic_DNA"/>
</dbReference>
<protein>
    <submittedName>
        <fullName evidence="2">Uncharacterized protein AlNc14C139G7211</fullName>
    </submittedName>
</protein>
<dbReference type="AlphaFoldDB" id="F0WL22"/>
<keyword evidence="1" id="KW-0812">Transmembrane</keyword>
<sequence>MVSSRPSAIATASIRVDDKLSKDSFSSNENNAQNQAIYGGTPPELVQDAQNTKSYLFNSACRHSGANLMRSSTYTSSSPLNTRNEPKLNKGNPIRQITKSKMLTNVLPPHQSKLVLQVSNSAVSACAKMSSDRSSVCIKFLPTSWHSNSELVVVKNITYGTQCRTFPKASILRAGNALKKSASVEFAPDVHYERIKRQEYKDAPIEYPSISRDFPRRLTLEEKEELYRSRPDLDIESIEFLAAETRIQLQASQKRAGFAVFGGALSLIFMLLFYYLLAGK</sequence>
<name>F0WL22_9STRA</name>
<evidence type="ECO:0000256" key="1">
    <source>
        <dbReference type="SAM" id="Phobius"/>
    </source>
</evidence>
<reference evidence="2" key="2">
    <citation type="submission" date="2011-02" db="EMBL/GenBank/DDBJ databases">
        <authorList>
            <person name="MacLean D."/>
        </authorList>
    </citation>
    <scope>NUCLEOTIDE SEQUENCE</scope>
</reference>
<gene>
    <name evidence="2" type="primary">AlNc14C139G7211</name>
    <name evidence="2" type="ORF">ALNC14_081240</name>
</gene>
<dbReference type="HOGENOM" id="CLU_995420_0_0_1"/>
<evidence type="ECO:0000313" key="2">
    <source>
        <dbReference type="EMBL" id="CCA21981.1"/>
    </source>
</evidence>
<accession>F0WL22</accession>
<organism evidence="2">
    <name type="scientific">Albugo laibachii Nc14</name>
    <dbReference type="NCBI Taxonomy" id="890382"/>
    <lineage>
        <taxon>Eukaryota</taxon>
        <taxon>Sar</taxon>
        <taxon>Stramenopiles</taxon>
        <taxon>Oomycota</taxon>
        <taxon>Peronosporomycetes</taxon>
        <taxon>Albuginales</taxon>
        <taxon>Albuginaceae</taxon>
        <taxon>Albugo</taxon>
    </lineage>
</organism>
<keyword evidence="1" id="KW-1133">Transmembrane helix</keyword>